<dbReference type="Pfam" id="PF20199">
    <property type="entry name" value="RepSA"/>
    <property type="match status" value="1"/>
</dbReference>
<name>A0A9X3S5J1_9ACTN</name>
<gene>
    <name evidence="1" type="ORF">OM076_28455</name>
</gene>
<comment type="caution">
    <text evidence="1">The sequence shown here is derived from an EMBL/GenBank/DDBJ whole genome shotgun (WGS) entry which is preliminary data.</text>
</comment>
<dbReference type="AlphaFoldDB" id="A0A9X3S5J1"/>
<sequence>MSATYAPELLHGLVERAGRADFPAFEAQLRSTGGCARRVRLRGTIETCDGHGHKRVWSTDSQPDGVLLKACGNRREAVCPPCAERYRGDAYQLIVSGLRGGKGLPGSVAEHPAIFATLTVPSFGPVHTRVPGSDGTSRRCRPRRDDPICPHGRRLSCGAIHDEGDPVLGDPLCPGCFDHHAAATWNNSLGALWRYTTIAIPRARRAASG</sequence>
<organism evidence="1 2">
    <name type="scientific">Solirubrobacter ginsenosidimutans</name>
    <dbReference type="NCBI Taxonomy" id="490573"/>
    <lineage>
        <taxon>Bacteria</taxon>
        <taxon>Bacillati</taxon>
        <taxon>Actinomycetota</taxon>
        <taxon>Thermoleophilia</taxon>
        <taxon>Solirubrobacterales</taxon>
        <taxon>Solirubrobacteraceae</taxon>
        <taxon>Solirubrobacter</taxon>
    </lineage>
</organism>
<evidence type="ECO:0000313" key="2">
    <source>
        <dbReference type="Proteomes" id="UP001149140"/>
    </source>
</evidence>
<dbReference type="EMBL" id="JAPDOD010000032">
    <property type="protein sequence ID" value="MDA0164236.1"/>
    <property type="molecule type" value="Genomic_DNA"/>
</dbReference>
<proteinExistence type="predicted"/>
<evidence type="ECO:0000313" key="1">
    <source>
        <dbReference type="EMBL" id="MDA0164236.1"/>
    </source>
</evidence>
<keyword evidence="2" id="KW-1185">Reference proteome</keyword>
<dbReference type="Proteomes" id="UP001149140">
    <property type="component" value="Unassembled WGS sequence"/>
</dbReference>
<accession>A0A9X3S5J1</accession>
<reference evidence="1" key="1">
    <citation type="submission" date="2022-10" db="EMBL/GenBank/DDBJ databases">
        <title>The WGS of Solirubrobacter ginsenosidimutans DSM 21036.</title>
        <authorList>
            <person name="Jiang Z."/>
        </authorList>
    </citation>
    <scope>NUCLEOTIDE SEQUENCE</scope>
    <source>
        <strain evidence="1">DSM 21036</strain>
    </source>
</reference>
<evidence type="ECO:0008006" key="3">
    <source>
        <dbReference type="Google" id="ProtNLM"/>
    </source>
</evidence>
<dbReference type="InterPro" id="IPR046828">
    <property type="entry name" value="RepSA"/>
</dbReference>
<protein>
    <recommendedName>
        <fullName evidence="3">Plasmid replication initiator protein</fullName>
    </recommendedName>
</protein>